<dbReference type="GO" id="GO:0004165">
    <property type="term" value="F:delta(3)-delta(2)-enoyl-CoA isomerase activity"/>
    <property type="evidence" value="ECO:0007669"/>
    <property type="project" value="UniProtKB-ARBA"/>
</dbReference>
<reference evidence="6 7" key="1">
    <citation type="submission" date="2018-03" db="EMBL/GenBank/DDBJ databases">
        <title>Candida pseudohaemulonii genome assembly and annotation.</title>
        <authorList>
            <person name="Munoz J.F."/>
            <person name="Gade L.G."/>
            <person name="Chow N.A."/>
            <person name="Litvintseva A.P."/>
            <person name="Loparev V.N."/>
            <person name="Cuomo C.A."/>
        </authorList>
    </citation>
    <scope>NUCLEOTIDE SEQUENCE [LARGE SCALE GENOMIC DNA]</scope>
    <source>
        <strain evidence="6 7">B12108</strain>
    </source>
</reference>
<comment type="subcellular location">
    <subcellularLocation>
        <location evidence="1">Peroxisome</location>
    </subcellularLocation>
</comment>
<dbReference type="FunFam" id="3.90.226.10:FF:000048">
    <property type="entry name" value="3,2-trans-enoyl-CoA isomerase"/>
    <property type="match status" value="1"/>
</dbReference>
<dbReference type="InterPro" id="IPR051053">
    <property type="entry name" value="ECH/Chromodomain_protein"/>
</dbReference>
<dbReference type="Proteomes" id="UP000241107">
    <property type="component" value="Unassembled WGS sequence"/>
</dbReference>
<name>A0A2P7YGP0_9ASCO</name>
<dbReference type="GeneID" id="36568175"/>
<evidence type="ECO:0000256" key="4">
    <source>
        <dbReference type="ARBA" id="ARBA00023140"/>
    </source>
</evidence>
<dbReference type="Gene3D" id="3.90.226.10">
    <property type="entry name" value="2-enoyl-CoA Hydratase, Chain A, domain 1"/>
    <property type="match status" value="1"/>
</dbReference>
<dbReference type="PANTHER" id="PTHR43684:SF1">
    <property type="entry name" value="ENOYL-COA DELTA ISOMERASE 2"/>
    <property type="match status" value="1"/>
</dbReference>
<evidence type="ECO:0008006" key="8">
    <source>
        <dbReference type="Google" id="ProtNLM"/>
    </source>
</evidence>
<evidence type="ECO:0000256" key="5">
    <source>
        <dbReference type="ARBA" id="ARBA00023235"/>
    </source>
</evidence>
<protein>
    <recommendedName>
        <fullName evidence="8">3,2-trans-enoyl-CoA isomerase</fullName>
    </recommendedName>
</protein>
<gene>
    <name evidence="6" type="ORF">C7M61_004788</name>
</gene>
<comment type="similarity">
    <text evidence="3">Belongs to the enoyl-CoA hydratase/isomerase family.</text>
</comment>
<evidence type="ECO:0000256" key="3">
    <source>
        <dbReference type="ARBA" id="ARBA00005254"/>
    </source>
</evidence>
<accession>A0A2P7YGP0</accession>
<keyword evidence="5" id="KW-0413">Isomerase</keyword>
<dbReference type="InterPro" id="IPR001753">
    <property type="entry name" value="Enoyl-CoA_hydra/iso"/>
</dbReference>
<dbReference type="SUPFAM" id="SSF52096">
    <property type="entry name" value="ClpP/crotonase"/>
    <property type="match status" value="1"/>
</dbReference>
<organism evidence="6 7">
    <name type="scientific">Candidozyma pseudohaemuli</name>
    <dbReference type="NCBI Taxonomy" id="418784"/>
    <lineage>
        <taxon>Eukaryota</taxon>
        <taxon>Fungi</taxon>
        <taxon>Dikarya</taxon>
        <taxon>Ascomycota</taxon>
        <taxon>Saccharomycotina</taxon>
        <taxon>Pichiomycetes</taxon>
        <taxon>Metschnikowiaceae</taxon>
        <taxon>Candidozyma</taxon>
    </lineage>
</organism>
<keyword evidence="4" id="KW-0576">Peroxisome</keyword>
<evidence type="ECO:0000313" key="7">
    <source>
        <dbReference type="Proteomes" id="UP000241107"/>
    </source>
</evidence>
<dbReference type="EMBL" id="PYFQ01000018">
    <property type="protein sequence ID" value="PSK35125.1"/>
    <property type="molecule type" value="Genomic_DNA"/>
</dbReference>
<dbReference type="CDD" id="cd06558">
    <property type="entry name" value="crotonase-like"/>
    <property type="match status" value="1"/>
</dbReference>
<evidence type="ECO:0000256" key="1">
    <source>
        <dbReference type="ARBA" id="ARBA00004275"/>
    </source>
</evidence>
<dbReference type="PANTHER" id="PTHR43684">
    <property type="match status" value="1"/>
</dbReference>
<dbReference type="RefSeq" id="XP_024711661.1">
    <property type="nucleotide sequence ID" value="XM_024860104.1"/>
</dbReference>
<sequence>MPDEEYTDILYEVKDRITTITINVEKKLNALNGPQYLQLAKYLDEADKEEDTVCTIIQAKGKYFSAGANVRDISVMNSDPSEVFSHEFWLKNFVGRNVYLADLLHNHSKVLICALNGPVIGLSAAIVALCDLVYVNDENNTYMLTPFSNLGLVAEGATSATLFLRLGWSKASEALLFAKPVPGTELNRLGFFNGTYTGKGLTTDQFNDEVHKLIVSKFDGLYEPSIFANKKLLRHNRDTLINSANARESIVGFNRWIEGIPQLRFVQIANKEIKHKL</sequence>
<keyword evidence="7" id="KW-1185">Reference proteome</keyword>
<dbReference type="AlphaFoldDB" id="A0A2P7YGP0"/>
<dbReference type="VEuPathDB" id="FungiDB:C7M61_004788"/>
<comment type="caution">
    <text evidence="6">The sequence shown here is derived from an EMBL/GenBank/DDBJ whole genome shotgun (WGS) entry which is preliminary data.</text>
</comment>
<dbReference type="STRING" id="418784.A0A2P7YGP0"/>
<dbReference type="GO" id="GO:0006635">
    <property type="term" value="P:fatty acid beta-oxidation"/>
    <property type="evidence" value="ECO:0007669"/>
    <property type="project" value="TreeGrafter"/>
</dbReference>
<proteinExistence type="inferred from homology"/>
<dbReference type="GO" id="GO:0005782">
    <property type="term" value="C:peroxisomal matrix"/>
    <property type="evidence" value="ECO:0007669"/>
    <property type="project" value="TreeGrafter"/>
</dbReference>
<comment type="pathway">
    <text evidence="2">Lipid metabolism; fatty acid beta-oxidation.</text>
</comment>
<evidence type="ECO:0000256" key="2">
    <source>
        <dbReference type="ARBA" id="ARBA00005005"/>
    </source>
</evidence>
<evidence type="ECO:0000313" key="6">
    <source>
        <dbReference type="EMBL" id="PSK35125.1"/>
    </source>
</evidence>
<dbReference type="InterPro" id="IPR029045">
    <property type="entry name" value="ClpP/crotonase-like_dom_sf"/>
</dbReference>
<dbReference type="Pfam" id="PF00378">
    <property type="entry name" value="ECH_1"/>
    <property type="match status" value="1"/>
</dbReference>
<dbReference type="OrthoDB" id="2018133at2759"/>